<keyword evidence="10" id="KW-1185">Reference proteome</keyword>
<dbReference type="Gene3D" id="3.90.550.10">
    <property type="entry name" value="Spore Coat Polysaccharide Biosynthesis Protein SpsA, Chain A"/>
    <property type="match status" value="1"/>
</dbReference>
<dbReference type="STRING" id="297318.BK138_09675"/>
<dbReference type="EMBL" id="MRTP01000001">
    <property type="protein sequence ID" value="OMF58750.1"/>
    <property type="molecule type" value="Genomic_DNA"/>
</dbReference>
<evidence type="ECO:0000313" key="10">
    <source>
        <dbReference type="Proteomes" id="UP000187172"/>
    </source>
</evidence>
<evidence type="ECO:0000256" key="1">
    <source>
        <dbReference type="ARBA" id="ARBA00022490"/>
    </source>
</evidence>
<evidence type="ECO:0000256" key="5">
    <source>
        <dbReference type="ARBA" id="ARBA00022842"/>
    </source>
</evidence>
<dbReference type="PANTHER" id="PTHR19136:SF81">
    <property type="entry name" value="MOLYBDENUM COFACTOR GUANYLYLTRANSFERASE"/>
    <property type="match status" value="1"/>
</dbReference>
<keyword evidence="3" id="KW-0479">Metal-binding</keyword>
<dbReference type="CDD" id="cd02503">
    <property type="entry name" value="MobA"/>
    <property type="match status" value="1"/>
</dbReference>
<dbReference type="InterPro" id="IPR025877">
    <property type="entry name" value="MobA-like_NTP_Trfase"/>
</dbReference>
<dbReference type="InterPro" id="IPR029044">
    <property type="entry name" value="Nucleotide-diphossugar_trans"/>
</dbReference>
<evidence type="ECO:0000256" key="6">
    <source>
        <dbReference type="ARBA" id="ARBA00023134"/>
    </source>
</evidence>
<dbReference type="GO" id="GO:0006777">
    <property type="term" value="P:Mo-molybdopterin cofactor biosynthetic process"/>
    <property type="evidence" value="ECO:0007669"/>
    <property type="project" value="UniProtKB-KW"/>
</dbReference>
<keyword evidence="9" id="KW-0548">Nucleotidyltransferase</keyword>
<organism evidence="9 10">
    <name type="scientific">Paenibacillus rhizosphaerae</name>
    <dbReference type="NCBI Taxonomy" id="297318"/>
    <lineage>
        <taxon>Bacteria</taxon>
        <taxon>Bacillati</taxon>
        <taxon>Bacillota</taxon>
        <taxon>Bacilli</taxon>
        <taxon>Bacillales</taxon>
        <taxon>Paenibacillaceae</taxon>
        <taxon>Paenibacillus</taxon>
    </lineage>
</organism>
<dbReference type="InterPro" id="IPR013482">
    <property type="entry name" value="Molybde_CF_guanTrfase"/>
</dbReference>
<dbReference type="AlphaFoldDB" id="A0A1R1F3Z9"/>
<keyword evidence="6" id="KW-0342">GTP-binding</keyword>
<keyword evidence="2 9" id="KW-0808">Transferase</keyword>
<feature type="domain" description="MobA-like NTP transferase" evidence="8">
    <location>
        <begin position="4"/>
        <end position="148"/>
    </location>
</feature>
<dbReference type="RefSeq" id="WP_076168799.1">
    <property type="nucleotide sequence ID" value="NZ_MRTP01000001.1"/>
</dbReference>
<accession>A0A1R1F3Z9</accession>
<dbReference type="GO" id="GO:0046872">
    <property type="term" value="F:metal ion binding"/>
    <property type="evidence" value="ECO:0007669"/>
    <property type="project" value="UniProtKB-KW"/>
</dbReference>
<proteinExistence type="predicted"/>
<dbReference type="GO" id="GO:0016779">
    <property type="term" value="F:nucleotidyltransferase activity"/>
    <property type="evidence" value="ECO:0007669"/>
    <property type="project" value="UniProtKB-KW"/>
</dbReference>
<comment type="caution">
    <text evidence="9">The sequence shown here is derived from an EMBL/GenBank/DDBJ whole genome shotgun (WGS) entry which is preliminary data.</text>
</comment>
<keyword evidence="4" id="KW-0547">Nucleotide-binding</keyword>
<protein>
    <submittedName>
        <fullName evidence="9">Molybdenum cofactor guanylyltransferase</fullName>
    </submittedName>
</protein>
<evidence type="ECO:0000256" key="2">
    <source>
        <dbReference type="ARBA" id="ARBA00022679"/>
    </source>
</evidence>
<evidence type="ECO:0000313" key="9">
    <source>
        <dbReference type="EMBL" id="OMF58750.1"/>
    </source>
</evidence>
<keyword evidence="1" id="KW-0963">Cytoplasm</keyword>
<dbReference type="PANTHER" id="PTHR19136">
    <property type="entry name" value="MOLYBDENUM COFACTOR GUANYLYLTRANSFERASE"/>
    <property type="match status" value="1"/>
</dbReference>
<keyword evidence="5" id="KW-0460">Magnesium</keyword>
<name>A0A1R1F3Z9_9BACL</name>
<keyword evidence="7" id="KW-0501">Molybdenum cofactor biosynthesis</keyword>
<gene>
    <name evidence="9" type="ORF">BK138_09675</name>
</gene>
<dbReference type="Proteomes" id="UP000187172">
    <property type="component" value="Unassembled WGS sequence"/>
</dbReference>
<evidence type="ECO:0000256" key="4">
    <source>
        <dbReference type="ARBA" id="ARBA00022741"/>
    </source>
</evidence>
<evidence type="ECO:0000256" key="3">
    <source>
        <dbReference type="ARBA" id="ARBA00022723"/>
    </source>
</evidence>
<evidence type="ECO:0000256" key="7">
    <source>
        <dbReference type="ARBA" id="ARBA00023150"/>
    </source>
</evidence>
<reference evidence="9 10" key="1">
    <citation type="submission" date="2016-11" db="EMBL/GenBank/DDBJ databases">
        <title>Paenibacillus species isolates.</title>
        <authorList>
            <person name="Beno S.M."/>
        </authorList>
    </citation>
    <scope>NUCLEOTIDE SEQUENCE [LARGE SCALE GENOMIC DNA]</scope>
    <source>
        <strain evidence="9 10">FSL R5-0378</strain>
    </source>
</reference>
<sequence>MLSGVILAGGNHGSTKGEPTLFRMIQGETLLQRQIREMRKCCGEITIVTDDPRPLLRKVDRDIRIITDYYVGKGMLGGMHAGLSLSKHRAVWIIGCHMPYPSADAAELMALRLEDGLDAVLPMIGGRLHPLHGIYDRSCAVYFGQFLESGHTEADGLVRQLRYLTVAETDFGYQGMDSGFVRTLEDAWGDALTEFLADEGKASRSFK</sequence>
<dbReference type="SUPFAM" id="SSF53448">
    <property type="entry name" value="Nucleotide-diphospho-sugar transferases"/>
    <property type="match status" value="1"/>
</dbReference>
<evidence type="ECO:0000259" key="8">
    <source>
        <dbReference type="Pfam" id="PF12804"/>
    </source>
</evidence>
<dbReference type="Pfam" id="PF12804">
    <property type="entry name" value="NTP_transf_3"/>
    <property type="match status" value="1"/>
</dbReference>
<dbReference type="GO" id="GO:0005525">
    <property type="term" value="F:GTP binding"/>
    <property type="evidence" value="ECO:0007669"/>
    <property type="project" value="UniProtKB-KW"/>
</dbReference>